<reference evidence="13" key="1">
    <citation type="journal article" date="2022" name="Int. J. Mol. Sci.">
        <title>Phenotypic and genotypic virulence characterisation of Staphylococcus pettenkoferi strains isolated from human bloodstream and diabetic foot infections.</title>
        <authorList>
            <person name="Magnan C."/>
        </authorList>
    </citation>
    <scope>NUCLEOTIDE SEQUENCE</scope>
    <source>
        <strain evidence="13">NSP020P</strain>
    </source>
</reference>
<dbReference type="HAMAP" id="MF_00100_B">
    <property type="entry name" value="IF_2_B"/>
    <property type="match status" value="1"/>
</dbReference>
<dbReference type="PROSITE" id="PS01176">
    <property type="entry name" value="IF2"/>
    <property type="match status" value="1"/>
</dbReference>
<feature type="compositionally biased region" description="Polar residues" evidence="11">
    <location>
        <begin position="50"/>
        <end position="72"/>
    </location>
</feature>
<protein>
    <recommendedName>
        <fullName evidence="2 9">Translation initiation factor IF-2</fullName>
    </recommendedName>
</protein>
<dbReference type="PROSITE" id="PS51722">
    <property type="entry name" value="G_TR_2"/>
    <property type="match status" value="1"/>
</dbReference>
<evidence type="ECO:0000256" key="9">
    <source>
        <dbReference type="HAMAP-Rule" id="MF_00100"/>
    </source>
</evidence>
<feature type="compositionally biased region" description="Low complexity" evidence="11">
    <location>
        <begin position="132"/>
        <end position="152"/>
    </location>
</feature>
<keyword evidence="5 9" id="KW-0547">Nucleotide-binding</keyword>
<dbReference type="SUPFAM" id="SSF50447">
    <property type="entry name" value="Translation proteins"/>
    <property type="match status" value="2"/>
</dbReference>
<dbReference type="InterPro" id="IPR044145">
    <property type="entry name" value="IF2_II"/>
</dbReference>
<dbReference type="GO" id="GO:0003743">
    <property type="term" value="F:translation initiation factor activity"/>
    <property type="evidence" value="ECO:0007669"/>
    <property type="project" value="UniProtKB-UniRule"/>
</dbReference>
<dbReference type="SUPFAM" id="SSF52156">
    <property type="entry name" value="Initiation factor IF2/eIF5b, domain 3"/>
    <property type="match status" value="1"/>
</dbReference>
<dbReference type="AlphaFoldDB" id="A0A9Q4D6C6"/>
<dbReference type="GO" id="GO:0003924">
    <property type="term" value="F:GTPase activity"/>
    <property type="evidence" value="ECO:0007669"/>
    <property type="project" value="UniProtKB-UniRule"/>
</dbReference>
<dbReference type="InterPro" id="IPR000795">
    <property type="entry name" value="T_Tr_GTP-bd_dom"/>
</dbReference>
<evidence type="ECO:0000256" key="6">
    <source>
        <dbReference type="ARBA" id="ARBA00022917"/>
    </source>
</evidence>
<comment type="caution">
    <text evidence="13">The sequence shown here is derived from an EMBL/GenBank/DDBJ whole genome shotgun (WGS) entry which is preliminary data.</text>
</comment>
<dbReference type="Gene3D" id="3.40.50.300">
    <property type="entry name" value="P-loop containing nucleotide triphosphate hydrolases"/>
    <property type="match status" value="1"/>
</dbReference>
<evidence type="ECO:0000256" key="10">
    <source>
        <dbReference type="RuleBase" id="RU000644"/>
    </source>
</evidence>
<evidence type="ECO:0000313" key="14">
    <source>
        <dbReference type="Proteomes" id="UP001081438"/>
    </source>
</evidence>
<feature type="compositionally biased region" description="Low complexity" evidence="11">
    <location>
        <begin position="80"/>
        <end position="90"/>
    </location>
</feature>
<feature type="binding site" evidence="9">
    <location>
        <begin position="367"/>
        <end position="370"/>
    </location>
    <ligand>
        <name>GTP</name>
        <dbReference type="ChEBI" id="CHEBI:37565"/>
    </ligand>
</feature>
<keyword evidence="6 9" id="KW-0648">Protein biosynthesis</keyword>
<keyword evidence="7 9" id="KW-0342">GTP-binding</keyword>
<dbReference type="InterPro" id="IPR009000">
    <property type="entry name" value="Transl_B-barrel_sf"/>
</dbReference>
<name>A0A9Q4D6C6_9STAP</name>
<evidence type="ECO:0000256" key="8">
    <source>
        <dbReference type="ARBA" id="ARBA00025162"/>
    </source>
</evidence>
<dbReference type="Pfam" id="PF04760">
    <property type="entry name" value="IF2_N"/>
    <property type="match status" value="2"/>
</dbReference>
<comment type="function">
    <text evidence="8 9 10">One of the essential components for the initiation of protein synthesis. Protects formylmethionyl-tRNA from spontaneous hydrolysis and promotes its binding to the 30S ribosomal subunits. Also involved in the hydrolysis of GTP during the formation of the 70S ribosomal complex.</text>
</comment>
<feature type="region of interest" description="G-domain" evidence="9">
    <location>
        <begin position="261"/>
        <end position="409"/>
    </location>
</feature>
<dbReference type="InterPro" id="IPR036925">
    <property type="entry name" value="TIF_IF2_dom3_sf"/>
</dbReference>
<dbReference type="EMBL" id="JANSKX010000019">
    <property type="protein sequence ID" value="MCY1594844.1"/>
    <property type="molecule type" value="Genomic_DNA"/>
</dbReference>
<dbReference type="FunFam" id="3.40.50.10050:FF:000001">
    <property type="entry name" value="Translation initiation factor IF-2"/>
    <property type="match status" value="1"/>
</dbReference>
<keyword evidence="4 9" id="KW-0396">Initiation factor</keyword>
<dbReference type="CDD" id="cd03702">
    <property type="entry name" value="IF2_mtIF2_II"/>
    <property type="match status" value="1"/>
</dbReference>
<evidence type="ECO:0000256" key="2">
    <source>
        <dbReference type="ARBA" id="ARBA00020675"/>
    </source>
</evidence>
<dbReference type="Proteomes" id="UP001081438">
    <property type="component" value="Unassembled WGS sequence"/>
</dbReference>
<evidence type="ECO:0000256" key="3">
    <source>
        <dbReference type="ARBA" id="ARBA00022490"/>
    </source>
</evidence>
<dbReference type="FunFam" id="3.40.50.300:FF:000019">
    <property type="entry name" value="Translation initiation factor IF-2"/>
    <property type="match status" value="1"/>
</dbReference>
<dbReference type="NCBIfam" id="TIGR00231">
    <property type="entry name" value="small_GTP"/>
    <property type="match status" value="1"/>
</dbReference>
<organism evidence="13 14">
    <name type="scientific">Staphylococcus pettenkoferi</name>
    <dbReference type="NCBI Taxonomy" id="170573"/>
    <lineage>
        <taxon>Bacteria</taxon>
        <taxon>Bacillati</taxon>
        <taxon>Bacillota</taxon>
        <taxon>Bacilli</taxon>
        <taxon>Bacillales</taxon>
        <taxon>Staphylococcaceae</taxon>
        <taxon>Staphylococcus</taxon>
    </lineage>
</organism>
<feature type="binding site" evidence="9">
    <location>
        <begin position="267"/>
        <end position="274"/>
    </location>
    <ligand>
        <name>GTP</name>
        <dbReference type="ChEBI" id="CHEBI:37565"/>
    </ligand>
</feature>
<dbReference type="CDD" id="cd01887">
    <property type="entry name" value="IF2_eIF5B"/>
    <property type="match status" value="1"/>
</dbReference>
<accession>A0A9Q4D6C6</accession>
<dbReference type="Pfam" id="PF11987">
    <property type="entry name" value="IF-2"/>
    <property type="match status" value="1"/>
</dbReference>
<dbReference type="CDD" id="cd03692">
    <property type="entry name" value="mtIF2_IVc"/>
    <property type="match status" value="1"/>
</dbReference>
<dbReference type="Pfam" id="PF22042">
    <property type="entry name" value="EF-G_D2"/>
    <property type="match status" value="1"/>
</dbReference>
<dbReference type="InterPro" id="IPR053905">
    <property type="entry name" value="EF-G-like_DII"/>
</dbReference>
<dbReference type="SUPFAM" id="SSF52540">
    <property type="entry name" value="P-loop containing nucleoside triphosphate hydrolases"/>
    <property type="match status" value="1"/>
</dbReference>
<dbReference type="GO" id="GO:0005829">
    <property type="term" value="C:cytosol"/>
    <property type="evidence" value="ECO:0007669"/>
    <property type="project" value="TreeGrafter"/>
</dbReference>
<feature type="region of interest" description="Disordered" evidence="11">
    <location>
        <begin position="46"/>
        <end position="179"/>
    </location>
</feature>
<evidence type="ECO:0000313" key="13">
    <source>
        <dbReference type="EMBL" id="MCY1594844.1"/>
    </source>
</evidence>
<dbReference type="InterPro" id="IPR000178">
    <property type="entry name" value="TF_IF2_bacterial-like"/>
</dbReference>
<dbReference type="InterPro" id="IPR027417">
    <property type="entry name" value="P-loop_NTPase"/>
</dbReference>
<comment type="similarity">
    <text evidence="1 9 10">Belongs to the TRAFAC class translation factor GTPase superfamily. Classic translation factor GTPase family. IF-2 subfamily.</text>
</comment>
<dbReference type="FunFam" id="2.40.30.10:FF:000007">
    <property type="entry name" value="Translation initiation factor IF-2"/>
    <property type="match status" value="1"/>
</dbReference>
<gene>
    <name evidence="9 13" type="primary">infB</name>
    <name evidence="13" type="ORF">NW112_06305</name>
</gene>
<sequence>MSKKRIYEYAKEQNIKSKDVIDELKKMNVEVSNHMQALEDDQIQALNKVYNKQSGNKQSAHNNHAQKNNQGNKKSKDQNNKGQQRQNKQPNQDKSKNNNGQQRRNNNKGKQDQQQGKHNNNKVKQQDRNNKNNKNNNKNFKNNKNNKNQKNNKNNKNKQQKSQKQPEQPKKEKPSHITYEEGITVGELASKLNVESSEIVKKLFLLGIMANINQALDDETVELIAEDYEVEVEKEEVIDEQDLSIYFDDESEDPDASERPAVVTIMGHVDHGKTTLLDSIRHTKVTAGEAGGITQHIGAYQIQNNGKDITFLDTPGHAAFTTMRARGAQVTDITILVVAADDGVMPQTIEAINHAKEADVPTIVAVNKIDKPTANPDRVMQELTEYGLIPEDWGGDTIFVPLSALSGDGIEDLLEMIGLVAEVSELKANADKQAVGTVIEAELDKSRGPSASLLVQNGTLHVGDSLVVGNTYGRIRAMVNDLGQRIKEAGPSTPVEITGINDVPQAGDRFVVFKDEKQARRIGEARREESVIQHRQESKNVSLDNLFEQMKQGEMKDLNVIIKGDVQGSVEALAASLMKIDVEGVNVRIIHTAVGAINESDVTLANASNGIIIGFNVRPDAGAKRAAEAENVDMRLHRVIYNVIEEIESAMKGLLDPEYEEKVIGQAEVRQTFKVSKVGTIAGSYVTDGVIKRHAGVRVIRDNVVQFEGELDTLKRYKDDAKEVAQGYECGITIKNYNDIKEGDIIEAYEMVEVER</sequence>
<dbReference type="PANTHER" id="PTHR43381">
    <property type="entry name" value="TRANSLATION INITIATION FACTOR IF-2-RELATED"/>
    <property type="match status" value="1"/>
</dbReference>
<dbReference type="NCBIfam" id="TIGR00487">
    <property type="entry name" value="IF-2"/>
    <property type="match status" value="1"/>
</dbReference>
<dbReference type="InterPro" id="IPR006847">
    <property type="entry name" value="IF2_N"/>
</dbReference>
<evidence type="ECO:0000256" key="4">
    <source>
        <dbReference type="ARBA" id="ARBA00022540"/>
    </source>
</evidence>
<evidence type="ECO:0000256" key="1">
    <source>
        <dbReference type="ARBA" id="ARBA00007733"/>
    </source>
</evidence>
<dbReference type="InterPro" id="IPR015760">
    <property type="entry name" value="TIF_IF2"/>
</dbReference>
<dbReference type="RefSeq" id="WP_268210270.1">
    <property type="nucleotide sequence ID" value="NZ_JANSKK010000002.1"/>
</dbReference>
<dbReference type="InterPro" id="IPR023115">
    <property type="entry name" value="TIF_IF2_dom3"/>
</dbReference>
<evidence type="ECO:0000256" key="7">
    <source>
        <dbReference type="ARBA" id="ARBA00023134"/>
    </source>
</evidence>
<dbReference type="InterPro" id="IPR005225">
    <property type="entry name" value="Small_GTP-bd"/>
</dbReference>
<dbReference type="Gene3D" id="3.40.50.10050">
    <property type="entry name" value="Translation initiation factor IF- 2, domain 3"/>
    <property type="match status" value="1"/>
</dbReference>
<feature type="binding site" evidence="9">
    <location>
        <begin position="313"/>
        <end position="317"/>
    </location>
    <ligand>
        <name>GTP</name>
        <dbReference type="ChEBI" id="CHEBI:37565"/>
    </ligand>
</feature>
<evidence type="ECO:0000259" key="12">
    <source>
        <dbReference type="PROSITE" id="PS51722"/>
    </source>
</evidence>
<feature type="compositionally biased region" description="Basic and acidic residues" evidence="11">
    <location>
        <begin position="167"/>
        <end position="179"/>
    </location>
</feature>
<dbReference type="Gene3D" id="2.40.30.10">
    <property type="entry name" value="Translation factors"/>
    <property type="match status" value="2"/>
</dbReference>
<dbReference type="Gene3D" id="1.10.10.2480">
    <property type="match status" value="1"/>
</dbReference>
<dbReference type="FunFam" id="2.40.30.10:FF:000008">
    <property type="entry name" value="Translation initiation factor IF-2"/>
    <property type="match status" value="1"/>
</dbReference>
<feature type="domain" description="Tr-type G" evidence="12">
    <location>
        <begin position="258"/>
        <end position="427"/>
    </location>
</feature>
<dbReference type="GO" id="GO:0005525">
    <property type="term" value="F:GTP binding"/>
    <property type="evidence" value="ECO:0007669"/>
    <property type="project" value="UniProtKB-KW"/>
</dbReference>
<keyword evidence="3 9" id="KW-0963">Cytoplasm</keyword>
<comment type="subcellular location">
    <subcellularLocation>
        <location evidence="9">Cytoplasm</location>
    </subcellularLocation>
</comment>
<dbReference type="Pfam" id="PF00009">
    <property type="entry name" value="GTP_EFTU"/>
    <property type="match status" value="1"/>
</dbReference>
<proteinExistence type="inferred from homology"/>
<evidence type="ECO:0000256" key="11">
    <source>
        <dbReference type="SAM" id="MobiDB-lite"/>
    </source>
</evidence>
<evidence type="ECO:0000256" key="5">
    <source>
        <dbReference type="ARBA" id="ARBA00022741"/>
    </source>
</evidence>
<dbReference type="PANTHER" id="PTHR43381:SF5">
    <property type="entry name" value="TR-TYPE G DOMAIN-CONTAINING PROTEIN"/>
    <property type="match status" value="1"/>
</dbReference>